<name>A0A445DMY8_ARAHY</name>
<evidence type="ECO:0000256" key="1">
    <source>
        <dbReference type="SAM" id="MobiDB-lite"/>
    </source>
</evidence>
<organism evidence="2 3">
    <name type="scientific">Arachis hypogaea</name>
    <name type="common">Peanut</name>
    <dbReference type="NCBI Taxonomy" id="3818"/>
    <lineage>
        <taxon>Eukaryota</taxon>
        <taxon>Viridiplantae</taxon>
        <taxon>Streptophyta</taxon>
        <taxon>Embryophyta</taxon>
        <taxon>Tracheophyta</taxon>
        <taxon>Spermatophyta</taxon>
        <taxon>Magnoliopsida</taxon>
        <taxon>eudicotyledons</taxon>
        <taxon>Gunneridae</taxon>
        <taxon>Pentapetalae</taxon>
        <taxon>rosids</taxon>
        <taxon>fabids</taxon>
        <taxon>Fabales</taxon>
        <taxon>Fabaceae</taxon>
        <taxon>Papilionoideae</taxon>
        <taxon>50 kb inversion clade</taxon>
        <taxon>dalbergioids sensu lato</taxon>
        <taxon>Dalbergieae</taxon>
        <taxon>Pterocarpus clade</taxon>
        <taxon>Arachis</taxon>
    </lineage>
</organism>
<dbReference type="EMBL" id="SDMP01000003">
    <property type="protein sequence ID" value="RYR64535.1"/>
    <property type="molecule type" value="Genomic_DNA"/>
</dbReference>
<keyword evidence="3" id="KW-1185">Reference proteome</keyword>
<dbReference type="AlphaFoldDB" id="A0A445DMY8"/>
<evidence type="ECO:0000313" key="2">
    <source>
        <dbReference type="EMBL" id="RYR64535.1"/>
    </source>
</evidence>
<comment type="caution">
    <text evidence="2">The sequence shown here is derived from an EMBL/GenBank/DDBJ whole genome shotgun (WGS) entry which is preliminary data.</text>
</comment>
<accession>A0A445DMY8</accession>
<dbReference type="Proteomes" id="UP000289738">
    <property type="component" value="Chromosome A03"/>
</dbReference>
<gene>
    <name evidence="2" type="ORF">Ahy_A03g010626</name>
</gene>
<reference evidence="2 3" key="1">
    <citation type="submission" date="2019-01" db="EMBL/GenBank/DDBJ databases">
        <title>Sequencing of cultivated peanut Arachis hypogaea provides insights into genome evolution and oil improvement.</title>
        <authorList>
            <person name="Chen X."/>
        </authorList>
    </citation>
    <scope>NUCLEOTIDE SEQUENCE [LARGE SCALE GENOMIC DNA]</scope>
    <source>
        <strain evidence="3">cv. Fuhuasheng</strain>
        <tissue evidence="2">Leaves</tissue>
    </source>
</reference>
<proteinExistence type="predicted"/>
<feature type="region of interest" description="Disordered" evidence="1">
    <location>
        <begin position="157"/>
        <end position="206"/>
    </location>
</feature>
<feature type="region of interest" description="Disordered" evidence="1">
    <location>
        <begin position="59"/>
        <end position="80"/>
    </location>
</feature>
<feature type="compositionally biased region" description="Polar residues" evidence="1">
    <location>
        <begin position="158"/>
        <end position="172"/>
    </location>
</feature>
<sequence length="229" mass="26304">MDNIPECNWGSHTDKKREAIPRLSWVSHWNRELLVARIRAEIDCRMGIVKRAEVKNKLKKMKEKEKKEKDKKEKGRNPKKENTLLRIRLLKNKLNPMMMKEAGLPSTEGHYDSSETLVLEEESVSDSVQQKMIIVRMDIHSQSEPLDIVPIQVCMPPSTLQPQQPAESTSTVPPAPSKILDFTDSSQEETLTQEGRPGYEKEKSPETLILIEELEELGEQLQILGLQQR</sequence>
<evidence type="ECO:0000313" key="3">
    <source>
        <dbReference type="Proteomes" id="UP000289738"/>
    </source>
</evidence>
<feature type="compositionally biased region" description="Polar residues" evidence="1">
    <location>
        <begin position="183"/>
        <end position="193"/>
    </location>
</feature>
<protein>
    <submittedName>
        <fullName evidence="2">Uncharacterized protein</fullName>
    </submittedName>
</protein>